<evidence type="ECO:0000313" key="2">
    <source>
        <dbReference type="EMBL" id="EHC93701.1"/>
    </source>
</evidence>
<name>A0A6C8H451_SALET</name>
<feature type="domain" description="HTH cro/C1-type" evidence="1">
    <location>
        <begin position="11"/>
        <end position="66"/>
    </location>
</feature>
<dbReference type="CDD" id="cd00093">
    <property type="entry name" value="HTH_XRE"/>
    <property type="match status" value="1"/>
</dbReference>
<gene>
    <name evidence="2" type="ORF">LTSEUGA_1545</name>
</gene>
<organism evidence="2 3">
    <name type="scientific">Salmonella enterica subsp. enterica serovar Uganda str. R8-3404</name>
    <dbReference type="NCBI Taxonomy" id="913083"/>
    <lineage>
        <taxon>Bacteria</taxon>
        <taxon>Pseudomonadati</taxon>
        <taxon>Pseudomonadota</taxon>
        <taxon>Gammaproteobacteria</taxon>
        <taxon>Enterobacterales</taxon>
        <taxon>Enterobacteriaceae</taxon>
        <taxon>Salmonella</taxon>
    </lineage>
</organism>
<dbReference type="EMBL" id="AFCV01000418">
    <property type="protein sequence ID" value="EHC93701.1"/>
    <property type="molecule type" value="Genomic_DNA"/>
</dbReference>
<evidence type="ECO:0000259" key="1">
    <source>
        <dbReference type="SMART" id="SM00530"/>
    </source>
</evidence>
<accession>A0A6C8H451</accession>
<proteinExistence type="predicted"/>
<dbReference type="SUPFAM" id="SSF47413">
    <property type="entry name" value="lambda repressor-like DNA-binding domains"/>
    <property type="match status" value="1"/>
</dbReference>
<keyword evidence="2" id="KW-0238">DNA-binding</keyword>
<dbReference type="AlphaFoldDB" id="A0A6C8H451"/>
<reference evidence="2 3" key="1">
    <citation type="journal article" date="2011" name="BMC Genomics">
        <title>Genome sequencing reveals diversification of virulence factor content and possible host adaptation in distinct subpopulations of Salmonella enterica.</title>
        <authorList>
            <person name="den Bakker H.C."/>
            <person name="Moreno Switt A.I."/>
            <person name="Govoni G."/>
            <person name="Cummings C.A."/>
            <person name="Ranieri M.L."/>
            <person name="Degoricija L."/>
            <person name="Hoelzer K."/>
            <person name="Rodriguez-Rivera L.D."/>
            <person name="Brown S."/>
            <person name="Bolchacova E."/>
            <person name="Furtado M.R."/>
            <person name="Wiedmann M."/>
        </authorList>
    </citation>
    <scope>NUCLEOTIDE SEQUENCE [LARGE SCALE GENOMIC DNA]</scope>
    <source>
        <strain evidence="2 3">R8-3404</strain>
    </source>
</reference>
<protein>
    <submittedName>
        <fullName evidence="2">Putative DNA-binding protein</fullName>
    </submittedName>
</protein>
<dbReference type="InterPro" id="IPR010982">
    <property type="entry name" value="Lambda_DNA-bd_dom_sf"/>
</dbReference>
<sequence length="139" mass="16269">MRERKMNFGERLQRVLNETGITQSELGRRVGATSQSVNGWCQSGILPRKDILELLPKATGKPLYWFFMEDDEESDVPERLTQGGPTDLNDRQKRLLEIFDQLPTVEQDRFIELAGTRLQELDDFMAEYQRRRKIEPPSR</sequence>
<comment type="caution">
    <text evidence="2">The sequence shown here is derived from an EMBL/GenBank/DDBJ whole genome shotgun (WGS) entry which is preliminary data.</text>
</comment>
<dbReference type="GO" id="GO:0003677">
    <property type="term" value="F:DNA binding"/>
    <property type="evidence" value="ECO:0007669"/>
    <property type="project" value="UniProtKB-KW"/>
</dbReference>
<evidence type="ECO:0000313" key="3">
    <source>
        <dbReference type="Proteomes" id="UP000003915"/>
    </source>
</evidence>
<dbReference type="Proteomes" id="UP000003915">
    <property type="component" value="Unassembled WGS sequence"/>
</dbReference>
<dbReference type="InterPro" id="IPR001387">
    <property type="entry name" value="Cro/C1-type_HTH"/>
</dbReference>
<dbReference type="Gene3D" id="1.10.260.40">
    <property type="entry name" value="lambda repressor-like DNA-binding domains"/>
    <property type="match status" value="1"/>
</dbReference>
<dbReference type="SMART" id="SM00530">
    <property type="entry name" value="HTH_XRE"/>
    <property type="match status" value="1"/>
</dbReference>